<organism evidence="2 3">
    <name type="scientific">Stratiformator vulcanicus</name>
    <dbReference type="NCBI Taxonomy" id="2527980"/>
    <lineage>
        <taxon>Bacteria</taxon>
        <taxon>Pseudomonadati</taxon>
        <taxon>Planctomycetota</taxon>
        <taxon>Planctomycetia</taxon>
        <taxon>Planctomycetales</taxon>
        <taxon>Planctomycetaceae</taxon>
        <taxon>Stratiformator</taxon>
    </lineage>
</organism>
<proteinExistence type="predicted"/>
<keyword evidence="1" id="KW-0732">Signal</keyword>
<evidence type="ECO:0000313" key="2">
    <source>
        <dbReference type="EMBL" id="QDT37403.1"/>
    </source>
</evidence>
<accession>A0A517R0N9</accession>
<evidence type="ECO:0000256" key="1">
    <source>
        <dbReference type="SAM" id="SignalP"/>
    </source>
</evidence>
<gene>
    <name evidence="2" type="ORF">Pan189_17830</name>
</gene>
<evidence type="ECO:0000313" key="3">
    <source>
        <dbReference type="Proteomes" id="UP000317318"/>
    </source>
</evidence>
<keyword evidence="3" id="KW-1185">Reference proteome</keyword>
<protein>
    <submittedName>
        <fullName evidence="2">Uncharacterized protein</fullName>
    </submittedName>
</protein>
<dbReference type="KEGG" id="svp:Pan189_17830"/>
<feature type="chain" id="PRO_5022191785" evidence="1">
    <location>
        <begin position="24"/>
        <end position="480"/>
    </location>
</feature>
<dbReference type="EMBL" id="CP036268">
    <property type="protein sequence ID" value="QDT37403.1"/>
    <property type="molecule type" value="Genomic_DNA"/>
</dbReference>
<dbReference type="AlphaFoldDB" id="A0A517R0N9"/>
<dbReference type="Pfam" id="PF07585">
    <property type="entry name" value="BBP7"/>
    <property type="match status" value="1"/>
</dbReference>
<feature type="signal peptide" evidence="1">
    <location>
        <begin position="1"/>
        <end position="23"/>
    </location>
</feature>
<reference evidence="2 3" key="1">
    <citation type="submission" date="2019-02" db="EMBL/GenBank/DDBJ databases">
        <title>Deep-cultivation of Planctomycetes and their phenomic and genomic characterization uncovers novel biology.</title>
        <authorList>
            <person name="Wiegand S."/>
            <person name="Jogler M."/>
            <person name="Boedeker C."/>
            <person name="Pinto D."/>
            <person name="Vollmers J."/>
            <person name="Rivas-Marin E."/>
            <person name="Kohn T."/>
            <person name="Peeters S.H."/>
            <person name="Heuer A."/>
            <person name="Rast P."/>
            <person name="Oberbeckmann S."/>
            <person name="Bunk B."/>
            <person name="Jeske O."/>
            <person name="Meyerdierks A."/>
            <person name="Storesund J.E."/>
            <person name="Kallscheuer N."/>
            <person name="Luecker S."/>
            <person name="Lage O.M."/>
            <person name="Pohl T."/>
            <person name="Merkel B.J."/>
            <person name="Hornburger P."/>
            <person name="Mueller R.-W."/>
            <person name="Bruemmer F."/>
            <person name="Labrenz M."/>
            <person name="Spormann A.M."/>
            <person name="Op den Camp H."/>
            <person name="Overmann J."/>
            <person name="Amann R."/>
            <person name="Jetten M.S.M."/>
            <person name="Mascher T."/>
            <person name="Medema M.H."/>
            <person name="Devos D.P."/>
            <person name="Kaster A.-K."/>
            <person name="Ovreas L."/>
            <person name="Rohde M."/>
            <person name="Galperin M.Y."/>
            <person name="Jogler C."/>
        </authorList>
    </citation>
    <scope>NUCLEOTIDE SEQUENCE [LARGE SCALE GENOMIC DNA]</scope>
    <source>
        <strain evidence="2 3">Pan189</strain>
    </source>
</reference>
<sequence length="480" mass="52011" precursor="true">MTRCPLHCILIAGAIFCAATATYGQSADEGVIHLGGSTSEEVEQVTWKPYNLGDSALINPASPWPPVMPIPQPLGETWSIGTHQLRGGHAEQNSGYCPPIQQTSTMPTMAMPKEKKLFVPPSDFHFLGYRLFKPAEVWGRIEYLHWGWTDPPNNAYGAQFFYAQGTSVPTDPTTTFNLGNSVIKSDGTALTNGLANDLGLVSLSGTNGIRGTFGVPLNTGAAFEFSGFVLEQRGFEYARATPPAVALPVTANLFPTDILPVFTEGAVYSYAADAWGLDFDFVIDPLSPPGDGFHIQPTFGFAYRAVQEQQGAEYINFNGTNGTVTGITTDVHNNIWGPTVGARFELIHKWLTLGTEPSVLLGVNNVKSRVIATNFLGFSSNRSRNDFLFSPVFEFDVYARIKINPKARLIIGYDLMRFSHVVRPADNTTYDITTANGGRAFISNINNGSDSVTGINFAPGKSVKVMSLDGISVGLEFGPW</sequence>
<dbReference type="Proteomes" id="UP000317318">
    <property type="component" value="Chromosome"/>
</dbReference>
<name>A0A517R0N9_9PLAN</name>
<dbReference type="InterPro" id="IPR011446">
    <property type="entry name" value="BBP7"/>
</dbReference>